<dbReference type="AlphaFoldDB" id="L5KE45"/>
<dbReference type="Pfam" id="PF08030">
    <property type="entry name" value="NAD_binding_6"/>
    <property type="match status" value="1"/>
</dbReference>
<accession>L5KE45</accession>
<dbReference type="GO" id="GO:0043020">
    <property type="term" value="C:NADPH oxidase complex"/>
    <property type="evidence" value="ECO:0007669"/>
    <property type="project" value="TreeGrafter"/>
</dbReference>
<name>L5KE45_PTEAL</name>
<dbReference type="PANTHER" id="PTHR11972">
    <property type="entry name" value="NADPH OXIDASE"/>
    <property type="match status" value="1"/>
</dbReference>
<organism evidence="3 4">
    <name type="scientific">Pteropus alecto</name>
    <name type="common">Black flying fox</name>
    <dbReference type="NCBI Taxonomy" id="9402"/>
    <lineage>
        <taxon>Eukaryota</taxon>
        <taxon>Metazoa</taxon>
        <taxon>Chordata</taxon>
        <taxon>Craniata</taxon>
        <taxon>Vertebrata</taxon>
        <taxon>Euteleostomi</taxon>
        <taxon>Mammalia</taxon>
        <taxon>Eutheria</taxon>
        <taxon>Laurasiatheria</taxon>
        <taxon>Chiroptera</taxon>
        <taxon>Yinpterochiroptera</taxon>
        <taxon>Pteropodoidea</taxon>
        <taxon>Pteropodidae</taxon>
        <taxon>Pteropodinae</taxon>
        <taxon>Pteropus</taxon>
    </lineage>
</organism>
<evidence type="ECO:0000313" key="4">
    <source>
        <dbReference type="Proteomes" id="UP000010552"/>
    </source>
</evidence>
<keyword evidence="1" id="KW-0560">Oxidoreductase</keyword>
<evidence type="ECO:0000256" key="1">
    <source>
        <dbReference type="ARBA" id="ARBA00023002"/>
    </source>
</evidence>
<proteinExistence type="predicted"/>
<feature type="domain" description="Ferric reductase NAD binding" evidence="2">
    <location>
        <begin position="78"/>
        <end position="189"/>
    </location>
</feature>
<dbReference type="GO" id="GO:0016175">
    <property type="term" value="F:superoxide-generating NAD(P)H oxidase activity"/>
    <property type="evidence" value="ECO:0007669"/>
    <property type="project" value="TreeGrafter"/>
</dbReference>
<protein>
    <submittedName>
        <fullName evidence="3">NADPH oxidase 3</fullName>
    </submittedName>
</protein>
<reference evidence="4" key="1">
    <citation type="journal article" date="2013" name="Science">
        <title>Comparative analysis of bat genomes provides insight into the evolution of flight and immunity.</title>
        <authorList>
            <person name="Zhang G."/>
            <person name="Cowled C."/>
            <person name="Shi Z."/>
            <person name="Huang Z."/>
            <person name="Bishop-Lilly K.A."/>
            <person name="Fang X."/>
            <person name="Wynne J.W."/>
            <person name="Xiong Z."/>
            <person name="Baker M.L."/>
            <person name="Zhao W."/>
            <person name="Tachedjian M."/>
            <person name="Zhu Y."/>
            <person name="Zhou P."/>
            <person name="Jiang X."/>
            <person name="Ng J."/>
            <person name="Yang L."/>
            <person name="Wu L."/>
            <person name="Xiao J."/>
            <person name="Feng Y."/>
            <person name="Chen Y."/>
            <person name="Sun X."/>
            <person name="Zhang Y."/>
            <person name="Marsh G.A."/>
            <person name="Crameri G."/>
            <person name="Broder C.C."/>
            <person name="Frey K.G."/>
            <person name="Wang L.F."/>
            <person name="Wang J."/>
        </authorList>
    </citation>
    <scope>NUCLEOTIDE SEQUENCE [LARGE SCALE GENOMIC DNA]</scope>
</reference>
<sequence length="209" mass="23917">MVYQKEAQVHYSSGPRSLRPGSHAGHGIFREQLGLWGAPEEAELAEDTAPGDRREVGIAPPSGPLRPDLDLAEFGLEVYFYWICRDPSAFEWFADLLLSLETRMSEQGKTHLLSYHIFLTGWDENQAIHIALHWDENTDVITGLKQKTFYGRPNWNNEFRQIAYNHPSSSIGVFFCGPKALSKTLRRMCRLHSSADPRGVHFYYNKESF</sequence>
<dbReference type="Gene3D" id="3.40.50.80">
    <property type="entry name" value="Nucleotide-binding domain of ferredoxin-NADP reductase (FNR) module"/>
    <property type="match status" value="1"/>
</dbReference>
<evidence type="ECO:0000259" key="2">
    <source>
        <dbReference type="Pfam" id="PF08030"/>
    </source>
</evidence>
<dbReference type="InterPro" id="IPR039261">
    <property type="entry name" value="FNR_nucleotide-bd"/>
</dbReference>
<evidence type="ECO:0000313" key="3">
    <source>
        <dbReference type="EMBL" id="ELK09919.1"/>
    </source>
</evidence>
<dbReference type="InterPro" id="IPR013121">
    <property type="entry name" value="Fe_red_NAD-bd_6"/>
</dbReference>
<dbReference type="PANTHER" id="PTHR11972:SF12">
    <property type="entry name" value="NADPH OXIDASE 3"/>
    <property type="match status" value="1"/>
</dbReference>
<keyword evidence="4" id="KW-1185">Reference proteome</keyword>
<dbReference type="SUPFAM" id="SSF52343">
    <property type="entry name" value="Ferredoxin reductase-like, C-terminal NADP-linked domain"/>
    <property type="match status" value="1"/>
</dbReference>
<dbReference type="InterPro" id="IPR050369">
    <property type="entry name" value="RBOH/FRE"/>
</dbReference>
<dbReference type="GO" id="GO:0042554">
    <property type="term" value="P:superoxide anion generation"/>
    <property type="evidence" value="ECO:0007669"/>
    <property type="project" value="TreeGrafter"/>
</dbReference>
<dbReference type="GO" id="GO:0006952">
    <property type="term" value="P:defense response"/>
    <property type="evidence" value="ECO:0007669"/>
    <property type="project" value="TreeGrafter"/>
</dbReference>
<dbReference type="STRING" id="9402.L5KE45"/>
<dbReference type="Proteomes" id="UP000010552">
    <property type="component" value="Unassembled WGS sequence"/>
</dbReference>
<gene>
    <name evidence="3" type="ORF">PAL_GLEAN10013157</name>
</gene>
<dbReference type="EMBL" id="KB030789">
    <property type="protein sequence ID" value="ELK09919.1"/>
    <property type="molecule type" value="Genomic_DNA"/>
</dbReference>
<dbReference type="InParanoid" id="L5KE45"/>